<keyword evidence="2" id="KW-1185">Reference proteome</keyword>
<dbReference type="EMBL" id="JAGDQJ010000020">
    <property type="protein sequence ID" value="MBO1627057.1"/>
    <property type="molecule type" value="Genomic_DNA"/>
</dbReference>
<protein>
    <recommendedName>
        <fullName evidence="3">N-acetylmuramoyl-L-alanine amidase</fullName>
    </recommendedName>
</protein>
<accession>A0ABS3P1H1</accession>
<organism evidence="1 2">
    <name type="scientific">Bacillus arachidis</name>
    <dbReference type="NCBI Taxonomy" id="2819290"/>
    <lineage>
        <taxon>Bacteria</taxon>
        <taxon>Bacillati</taxon>
        <taxon>Bacillota</taxon>
        <taxon>Bacilli</taxon>
        <taxon>Bacillales</taxon>
        <taxon>Bacillaceae</taxon>
        <taxon>Bacillus</taxon>
    </lineage>
</organism>
<comment type="caution">
    <text evidence="1">The sequence shown here is derived from an EMBL/GenBank/DDBJ whole genome shotgun (WGS) entry which is preliminary data.</text>
</comment>
<reference evidence="1 2" key="1">
    <citation type="submission" date="2021-03" db="EMBL/GenBank/DDBJ databases">
        <title>Identification of novel Bacillus strains.</title>
        <authorList>
            <person name="Xiao Z."/>
            <person name="Li Y."/>
            <person name="Shen J."/>
        </authorList>
    </citation>
    <scope>NUCLEOTIDE SEQUENCE [LARGE SCALE GENOMIC DNA]</scope>
    <source>
        <strain evidence="1 2">SY8</strain>
    </source>
</reference>
<evidence type="ECO:0008006" key="3">
    <source>
        <dbReference type="Google" id="ProtNLM"/>
    </source>
</evidence>
<gene>
    <name evidence="1" type="ORF">J4P90_17815</name>
</gene>
<evidence type="ECO:0000313" key="2">
    <source>
        <dbReference type="Proteomes" id="UP000677611"/>
    </source>
</evidence>
<dbReference type="Proteomes" id="UP000677611">
    <property type="component" value="Unassembled WGS sequence"/>
</dbReference>
<sequence length="49" mass="5354">MVFVGTVDAGLGFTIDEKVTVNGSPQYKVQNSKGKTYYVTASEAYVYVK</sequence>
<proteinExistence type="predicted"/>
<evidence type="ECO:0000313" key="1">
    <source>
        <dbReference type="EMBL" id="MBO1627057.1"/>
    </source>
</evidence>
<name>A0ABS3P1H1_9BACI</name>